<protein>
    <recommendedName>
        <fullName evidence="4">EF-hand domain-containing protein</fullName>
    </recommendedName>
</protein>
<name>A0A7M2Z174_9ACTN</name>
<reference evidence="2 3" key="1">
    <citation type="submission" date="2018-07" db="EMBL/GenBank/DDBJ databases">
        <title>High-quality-draft genome sequence of Gaiella occulta.</title>
        <authorList>
            <person name="Severino R."/>
            <person name="Froufe H.J.C."/>
            <person name="Rainey F.A."/>
            <person name="Barroso C."/>
            <person name="Albuquerque L."/>
            <person name="Lobo-Da-Cunha A."/>
            <person name="Da Costa M.S."/>
            <person name="Egas C."/>
        </authorList>
    </citation>
    <scope>NUCLEOTIDE SEQUENCE [LARGE SCALE GENOMIC DNA]</scope>
    <source>
        <strain evidence="2 3">F2-233</strain>
    </source>
</reference>
<gene>
    <name evidence="2" type="ORF">Gocc_0288</name>
</gene>
<comment type="caution">
    <text evidence="2">The sequence shown here is derived from an EMBL/GenBank/DDBJ whole genome shotgun (WGS) entry which is preliminary data.</text>
</comment>
<evidence type="ECO:0008006" key="4">
    <source>
        <dbReference type="Google" id="ProtNLM"/>
    </source>
</evidence>
<evidence type="ECO:0000256" key="1">
    <source>
        <dbReference type="SAM" id="SignalP"/>
    </source>
</evidence>
<reference evidence="3" key="2">
    <citation type="journal article" date="2019" name="MicrobiologyOpen">
        <title>High-quality draft genome sequence of Gaiella occulta isolated from a 150 meter deep mineral water borehole and comparison with the genome sequences of other deep-branching lineages of the phylum Actinobacteria.</title>
        <authorList>
            <person name="Severino R."/>
            <person name="Froufe H.J.C."/>
            <person name="Barroso C."/>
            <person name="Albuquerque L."/>
            <person name="Lobo-da-Cunha A."/>
            <person name="da Costa M.S."/>
            <person name="Egas C."/>
        </authorList>
    </citation>
    <scope>NUCLEOTIDE SEQUENCE [LARGE SCALE GENOMIC DNA]</scope>
    <source>
        <strain evidence="3">F2-233</strain>
    </source>
</reference>
<dbReference type="Proteomes" id="UP000254134">
    <property type="component" value="Unassembled WGS sequence"/>
</dbReference>
<dbReference type="OrthoDB" id="3775360at2"/>
<dbReference type="PROSITE" id="PS00018">
    <property type="entry name" value="EF_HAND_1"/>
    <property type="match status" value="1"/>
</dbReference>
<organism evidence="2 3">
    <name type="scientific">Gaiella occulta</name>
    <dbReference type="NCBI Taxonomy" id="1002870"/>
    <lineage>
        <taxon>Bacteria</taxon>
        <taxon>Bacillati</taxon>
        <taxon>Actinomycetota</taxon>
        <taxon>Thermoleophilia</taxon>
        <taxon>Gaiellales</taxon>
        <taxon>Gaiellaceae</taxon>
        <taxon>Gaiella</taxon>
    </lineage>
</organism>
<accession>A0A7M2Z174</accession>
<dbReference type="InterPro" id="IPR018247">
    <property type="entry name" value="EF_Hand_1_Ca_BS"/>
</dbReference>
<feature type="chain" id="PRO_5039305546" description="EF-hand domain-containing protein" evidence="1">
    <location>
        <begin position="25"/>
        <end position="210"/>
    </location>
</feature>
<feature type="signal peptide" evidence="1">
    <location>
        <begin position="1"/>
        <end position="24"/>
    </location>
</feature>
<evidence type="ECO:0000313" key="2">
    <source>
        <dbReference type="EMBL" id="RDI75869.1"/>
    </source>
</evidence>
<proteinExistence type="predicted"/>
<dbReference type="AlphaFoldDB" id="A0A7M2Z174"/>
<keyword evidence="3" id="KW-1185">Reference proteome</keyword>
<sequence length="210" mass="21648">MIRRLLVPVAVLSAVVFLAAAAAAAPGKTGRRAAEPVKVTVFAPSAGDAAGKASKGFFVDLAITYPSAASSGADFQLTGPKAHQNLPPFPGAFGLGADEKLPGLIVLLSTTTVGARNGQNLAGLFNLTGFTDQKSNEIWDTWIAGDSLFGRNVRSVLRVAVAADKNGDGIYNDAPASIPDANRDGRINAADLKAFGVASNIVTVPFEIRD</sequence>
<evidence type="ECO:0000313" key="3">
    <source>
        <dbReference type="Proteomes" id="UP000254134"/>
    </source>
</evidence>
<dbReference type="EMBL" id="QQZY01000001">
    <property type="protein sequence ID" value="RDI75869.1"/>
    <property type="molecule type" value="Genomic_DNA"/>
</dbReference>
<dbReference type="RefSeq" id="WP_114794751.1">
    <property type="nucleotide sequence ID" value="NZ_QQZY01000001.1"/>
</dbReference>
<keyword evidence="1" id="KW-0732">Signal</keyword>